<dbReference type="EMBL" id="BNCP01000025">
    <property type="protein sequence ID" value="GIL82933.1"/>
    <property type="molecule type" value="Genomic_DNA"/>
</dbReference>
<gene>
    <name evidence="1" type="ORF">Vretifemale_11834</name>
</gene>
<name>A0A8J4CI63_9CHLO</name>
<evidence type="ECO:0000313" key="1">
    <source>
        <dbReference type="EMBL" id="GIL82933.1"/>
    </source>
</evidence>
<dbReference type="AlphaFoldDB" id="A0A8J4CI63"/>
<feature type="non-terminal residue" evidence="1">
    <location>
        <position position="138"/>
    </location>
</feature>
<protein>
    <submittedName>
        <fullName evidence="1">Uncharacterized protein</fullName>
    </submittedName>
</protein>
<sequence>MAEREAAAAAAAAAATAAAAVTTAPNGAGVAGVAITDPANLASATHGSGRMDRPCSAPEWRHTRFLEGGDTKDNETDGWAAAPVHMSAAMATSAAVGEGLEGVPTIRALPPDLNNCSGAGRGCSSNGTGCGAASAATA</sequence>
<reference evidence="1" key="1">
    <citation type="journal article" date="2021" name="Proc. Natl. Acad. Sci. U.S.A.">
        <title>Three genomes in the algal genus Volvox reveal the fate of a haploid sex-determining region after a transition to homothallism.</title>
        <authorList>
            <person name="Yamamoto K."/>
            <person name="Hamaji T."/>
            <person name="Kawai-Toyooka H."/>
            <person name="Matsuzaki R."/>
            <person name="Takahashi F."/>
            <person name="Nishimura Y."/>
            <person name="Kawachi M."/>
            <person name="Noguchi H."/>
            <person name="Minakuchi Y."/>
            <person name="Umen J.G."/>
            <person name="Toyoda A."/>
            <person name="Nozaki H."/>
        </authorList>
    </citation>
    <scope>NUCLEOTIDE SEQUENCE</scope>
    <source>
        <strain evidence="1">NIES-3786</strain>
    </source>
</reference>
<keyword evidence="2" id="KW-1185">Reference proteome</keyword>
<organism evidence="1 2">
    <name type="scientific">Volvox reticuliferus</name>
    <dbReference type="NCBI Taxonomy" id="1737510"/>
    <lineage>
        <taxon>Eukaryota</taxon>
        <taxon>Viridiplantae</taxon>
        <taxon>Chlorophyta</taxon>
        <taxon>core chlorophytes</taxon>
        <taxon>Chlorophyceae</taxon>
        <taxon>CS clade</taxon>
        <taxon>Chlamydomonadales</taxon>
        <taxon>Volvocaceae</taxon>
        <taxon>Volvox</taxon>
    </lineage>
</organism>
<evidence type="ECO:0000313" key="2">
    <source>
        <dbReference type="Proteomes" id="UP000747110"/>
    </source>
</evidence>
<dbReference type="Proteomes" id="UP000747110">
    <property type="component" value="Unassembled WGS sequence"/>
</dbReference>
<accession>A0A8J4CI63</accession>
<comment type="caution">
    <text evidence="1">The sequence shown here is derived from an EMBL/GenBank/DDBJ whole genome shotgun (WGS) entry which is preliminary data.</text>
</comment>
<proteinExistence type="predicted"/>